<evidence type="ECO:0000313" key="1">
    <source>
        <dbReference type="EMBL" id="MBB6204406.1"/>
    </source>
</evidence>
<evidence type="ECO:0008006" key="3">
    <source>
        <dbReference type="Google" id="ProtNLM"/>
    </source>
</evidence>
<evidence type="ECO:0000313" key="2">
    <source>
        <dbReference type="Proteomes" id="UP000518681"/>
    </source>
</evidence>
<reference evidence="1 2" key="1">
    <citation type="submission" date="2020-08" db="EMBL/GenBank/DDBJ databases">
        <title>Genomic Encyclopedia of Type Strains, Phase IV (KMG-V): Genome sequencing to study the core and pangenomes of soil and plant-associated prokaryotes.</title>
        <authorList>
            <person name="Whitman W."/>
        </authorList>
    </citation>
    <scope>NUCLEOTIDE SEQUENCE [LARGE SCALE GENOMIC DNA]</scope>
    <source>
        <strain evidence="1 2">SEMIA 4013</strain>
    </source>
</reference>
<accession>A0AAW3V5F0</accession>
<proteinExistence type="predicted"/>
<comment type="caution">
    <text evidence="1">The sequence shown here is derived from an EMBL/GenBank/DDBJ whole genome shotgun (WGS) entry which is preliminary data.</text>
</comment>
<dbReference type="RefSeq" id="WP_183801375.1">
    <property type="nucleotide sequence ID" value="NZ_JACIII010000013.1"/>
</dbReference>
<dbReference type="Proteomes" id="UP000518681">
    <property type="component" value="Unassembled WGS sequence"/>
</dbReference>
<gene>
    <name evidence="1" type="ORF">GGD69_005300</name>
</gene>
<dbReference type="AlphaFoldDB" id="A0AAW3V5F0"/>
<organism evidence="1 2">
    <name type="scientific">Paraburkholderia fungorum</name>
    <dbReference type="NCBI Taxonomy" id="134537"/>
    <lineage>
        <taxon>Bacteria</taxon>
        <taxon>Pseudomonadati</taxon>
        <taxon>Pseudomonadota</taxon>
        <taxon>Betaproteobacteria</taxon>
        <taxon>Burkholderiales</taxon>
        <taxon>Burkholderiaceae</taxon>
        <taxon>Paraburkholderia</taxon>
    </lineage>
</organism>
<protein>
    <recommendedName>
        <fullName evidence="3">DUF4376 domain-containing protein</fullName>
    </recommendedName>
</protein>
<dbReference type="EMBL" id="JACIIK010000009">
    <property type="protein sequence ID" value="MBB6204406.1"/>
    <property type="molecule type" value="Genomic_DNA"/>
</dbReference>
<name>A0AAW3V5F0_9BURK</name>
<sequence>MNIQSVTQQEAPQPDVASRSTRVVFLPDGYNGHTVAHYAEPVAVEGNVVKLNCAEPGKEYMVAWRSRLAFEAALVSQVGSAEVALAESAIAGWRGTNDDEYAIYVESAKALGWRVKTYDEWLNS</sequence>